<dbReference type="GeneID" id="25308807"/>
<dbReference type="Proteomes" id="UP000053029">
    <property type="component" value="Unassembled WGS sequence"/>
</dbReference>
<proteinExistence type="predicted"/>
<accession>A0A0D2G858</accession>
<protein>
    <submittedName>
        <fullName evidence="1">Unplaced genomic scaffold supercont1.6, whole genome shotgun sequence</fullName>
    </submittedName>
</protein>
<dbReference type="HOGENOM" id="CLU_2359782_0_0_1"/>
<sequence>MYADNMNHLRMYTESNMIVCVAVTKLIVTGVDTVTFRLLHAMENPEYFITDVVMNAPIVPQLPLLARDASTTNERLLAMRSAASVDCNTIPQRYSL</sequence>
<reference evidence="1 2" key="1">
    <citation type="submission" date="2015-01" db="EMBL/GenBank/DDBJ databases">
        <title>The Genome Sequence of Fonsecaea pedrosoi CBS 271.37.</title>
        <authorList>
            <consortium name="The Broad Institute Genomics Platform"/>
            <person name="Cuomo C."/>
            <person name="de Hoog S."/>
            <person name="Gorbushina A."/>
            <person name="Stielow B."/>
            <person name="Teixiera M."/>
            <person name="Abouelleil A."/>
            <person name="Chapman S.B."/>
            <person name="Priest M."/>
            <person name="Young S.K."/>
            <person name="Wortman J."/>
            <person name="Nusbaum C."/>
            <person name="Birren B."/>
        </authorList>
    </citation>
    <scope>NUCLEOTIDE SEQUENCE [LARGE SCALE GENOMIC DNA]</scope>
    <source>
        <strain evidence="1 2">CBS 271.37</strain>
    </source>
</reference>
<organism evidence="1 2">
    <name type="scientific">Fonsecaea pedrosoi CBS 271.37</name>
    <dbReference type="NCBI Taxonomy" id="1442368"/>
    <lineage>
        <taxon>Eukaryota</taxon>
        <taxon>Fungi</taxon>
        <taxon>Dikarya</taxon>
        <taxon>Ascomycota</taxon>
        <taxon>Pezizomycotina</taxon>
        <taxon>Eurotiomycetes</taxon>
        <taxon>Chaetothyriomycetidae</taxon>
        <taxon>Chaetothyriales</taxon>
        <taxon>Herpotrichiellaceae</taxon>
        <taxon>Fonsecaea</taxon>
    </lineage>
</organism>
<dbReference type="EMBL" id="KN846974">
    <property type="protein sequence ID" value="KIW76873.1"/>
    <property type="molecule type" value="Genomic_DNA"/>
</dbReference>
<evidence type="ECO:0000313" key="2">
    <source>
        <dbReference type="Proteomes" id="UP000053029"/>
    </source>
</evidence>
<keyword evidence="2" id="KW-1185">Reference proteome</keyword>
<name>A0A0D2G858_9EURO</name>
<gene>
    <name evidence="1" type="ORF">Z517_09317</name>
</gene>
<dbReference type="VEuPathDB" id="FungiDB:Z517_09317"/>
<dbReference type="RefSeq" id="XP_013280681.1">
    <property type="nucleotide sequence ID" value="XM_013425227.1"/>
</dbReference>
<evidence type="ECO:0000313" key="1">
    <source>
        <dbReference type="EMBL" id="KIW76873.1"/>
    </source>
</evidence>
<dbReference type="AlphaFoldDB" id="A0A0D2G858"/>